<sequence>MLGSTMRKIRRDKSIVYGDLNAKSPRWFSNRAYLRGRMVASFIDRLDLGILNRSGELSTFCYESRHETNIDVTVVSLNTVPYVRGWTVGDWAISDHRPIEVELGPSCKPRGKSRRSVKQGRANFVQRLKSGFQPSTLPEDLDERGKEVAKRIVMAAGGVSDMGNEGGAEVWWTDDLQRLKNEVRKVRSVIARDKSESNLRRNKEVEKPLGDFRSGVTNATSINGERLAAEFGTVKRVRDSEMSCEECDIGHDRGRKARASNADARGDDAKGRPASRRVRRAVAEIWSGTSAAIEGYFAEFLTDVDILKSKKKFSTALHTDLVKTVLRLKENLGRQLKQDLMAAALAGRTAKEAAADTRREDTEGATVGDLRATETRNLKAVKKLGKKMTGGTAAAWKVTDVATRAGGTYVDHVFQ</sequence>
<dbReference type="GO" id="GO:0003824">
    <property type="term" value="F:catalytic activity"/>
    <property type="evidence" value="ECO:0007669"/>
    <property type="project" value="InterPro"/>
</dbReference>
<dbReference type="InterPro" id="IPR005135">
    <property type="entry name" value="Endo/exonuclease/phosphatase"/>
</dbReference>
<feature type="region of interest" description="Disordered" evidence="1">
    <location>
        <begin position="251"/>
        <end position="273"/>
    </location>
</feature>
<gene>
    <name evidence="3" type="ORF">PYX00_010807</name>
</gene>
<feature type="domain" description="Endonuclease/exonuclease/phosphatase" evidence="2">
    <location>
        <begin position="5"/>
        <end position="99"/>
    </location>
</feature>
<name>A0AAW2HGW4_9NEOP</name>
<proteinExistence type="predicted"/>
<reference evidence="3" key="1">
    <citation type="journal article" date="2024" name="Gigascience">
        <title>Chromosome-level genome of the poultry shaft louse Menopon gallinae provides insight into the host-switching and adaptive evolution of parasitic lice.</title>
        <authorList>
            <person name="Xu Y."/>
            <person name="Ma L."/>
            <person name="Liu S."/>
            <person name="Liang Y."/>
            <person name="Liu Q."/>
            <person name="He Z."/>
            <person name="Tian L."/>
            <person name="Duan Y."/>
            <person name="Cai W."/>
            <person name="Li H."/>
            <person name="Song F."/>
        </authorList>
    </citation>
    <scope>NUCLEOTIDE SEQUENCE</scope>
    <source>
        <strain evidence="3">Cailab_2023a</strain>
    </source>
</reference>
<dbReference type="Gene3D" id="3.60.10.10">
    <property type="entry name" value="Endonuclease/exonuclease/phosphatase"/>
    <property type="match status" value="1"/>
</dbReference>
<dbReference type="EMBL" id="JARGDH010000005">
    <property type="protein sequence ID" value="KAL0269071.1"/>
    <property type="molecule type" value="Genomic_DNA"/>
</dbReference>
<evidence type="ECO:0000313" key="3">
    <source>
        <dbReference type="EMBL" id="KAL0269071.1"/>
    </source>
</evidence>
<dbReference type="SUPFAM" id="SSF56219">
    <property type="entry name" value="DNase I-like"/>
    <property type="match status" value="1"/>
</dbReference>
<evidence type="ECO:0000259" key="2">
    <source>
        <dbReference type="Pfam" id="PF14529"/>
    </source>
</evidence>
<evidence type="ECO:0000256" key="1">
    <source>
        <dbReference type="SAM" id="MobiDB-lite"/>
    </source>
</evidence>
<dbReference type="AlphaFoldDB" id="A0AAW2HGW4"/>
<comment type="caution">
    <text evidence="3">The sequence shown here is derived from an EMBL/GenBank/DDBJ whole genome shotgun (WGS) entry which is preliminary data.</text>
</comment>
<accession>A0AAW2HGW4</accession>
<organism evidence="3">
    <name type="scientific">Menopon gallinae</name>
    <name type="common">poultry shaft louse</name>
    <dbReference type="NCBI Taxonomy" id="328185"/>
    <lineage>
        <taxon>Eukaryota</taxon>
        <taxon>Metazoa</taxon>
        <taxon>Ecdysozoa</taxon>
        <taxon>Arthropoda</taxon>
        <taxon>Hexapoda</taxon>
        <taxon>Insecta</taxon>
        <taxon>Pterygota</taxon>
        <taxon>Neoptera</taxon>
        <taxon>Paraneoptera</taxon>
        <taxon>Psocodea</taxon>
        <taxon>Troctomorpha</taxon>
        <taxon>Phthiraptera</taxon>
        <taxon>Amblycera</taxon>
        <taxon>Menoponidae</taxon>
        <taxon>Menopon</taxon>
    </lineage>
</organism>
<protein>
    <recommendedName>
        <fullName evidence="2">Endonuclease/exonuclease/phosphatase domain-containing protein</fullName>
    </recommendedName>
</protein>
<dbReference type="Pfam" id="PF14529">
    <property type="entry name" value="Exo_endo_phos_2"/>
    <property type="match status" value="1"/>
</dbReference>
<dbReference type="InterPro" id="IPR036691">
    <property type="entry name" value="Endo/exonu/phosph_ase_sf"/>
</dbReference>